<keyword evidence="4" id="KW-1185">Reference proteome</keyword>
<dbReference type="RefSeq" id="WP_172838220.1">
    <property type="nucleotide sequence ID" value="NZ_LT629690.1"/>
</dbReference>
<dbReference type="Proteomes" id="UP000182427">
    <property type="component" value="Chromosome I"/>
</dbReference>
<dbReference type="Pfam" id="PF07978">
    <property type="entry name" value="NIPSNAP"/>
    <property type="match status" value="1"/>
</dbReference>
<evidence type="ECO:0000259" key="2">
    <source>
        <dbReference type="Pfam" id="PF07978"/>
    </source>
</evidence>
<dbReference type="EMBL" id="LT629690">
    <property type="protein sequence ID" value="SDF31878.1"/>
    <property type="molecule type" value="Genomic_DNA"/>
</dbReference>
<dbReference type="PROSITE" id="PS51318">
    <property type="entry name" value="TAT"/>
    <property type="match status" value="1"/>
</dbReference>
<dbReference type="InterPro" id="IPR011008">
    <property type="entry name" value="Dimeric_a/b-barrel"/>
</dbReference>
<dbReference type="Gene3D" id="3.30.70.100">
    <property type="match status" value="2"/>
</dbReference>
<dbReference type="InterPro" id="IPR012577">
    <property type="entry name" value="NIPSNAP"/>
</dbReference>
<feature type="chain" id="PRO_5009241582" evidence="1">
    <location>
        <begin position="27"/>
        <end position="263"/>
    </location>
</feature>
<gene>
    <name evidence="3" type="ORF">SAMN05444167_2049</name>
</gene>
<evidence type="ECO:0000256" key="1">
    <source>
        <dbReference type="SAM" id="SignalP"/>
    </source>
</evidence>
<name>A0A1G7K3L4_9BACT</name>
<reference evidence="3 4" key="1">
    <citation type="submission" date="2016-10" db="EMBL/GenBank/DDBJ databases">
        <authorList>
            <person name="de Groot N.N."/>
        </authorList>
    </citation>
    <scope>NUCLEOTIDE SEQUENCE [LARGE SCALE GENOMIC DNA]</scope>
    <source>
        <strain evidence="3 4">GAS232</strain>
    </source>
</reference>
<protein>
    <submittedName>
        <fullName evidence="3">NIPSNAP protein</fullName>
    </submittedName>
</protein>
<dbReference type="SUPFAM" id="SSF54909">
    <property type="entry name" value="Dimeric alpha+beta barrel"/>
    <property type="match status" value="1"/>
</dbReference>
<organism evidence="3 4">
    <name type="scientific">Terriglobus roseus</name>
    <dbReference type="NCBI Taxonomy" id="392734"/>
    <lineage>
        <taxon>Bacteria</taxon>
        <taxon>Pseudomonadati</taxon>
        <taxon>Acidobacteriota</taxon>
        <taxon>Terriglobia</taxon>
        <taxon>Terriglobales</taxon>
        <taxon>Acidobacteriaceae</taxon>
        <taxon>Terriglobus</taxon>
    </lineage>
</organism>
<keyword evidence="1" id="KW-0732">Signal</keyword>
<feature type="domain" description="NIPSNAP" evidence="2">
    <location>
        <begin position="158"/>
        <end position="261"/>
    </location>
</feature>
<evidence type="ECO:0000313" key="4">
    <source>
        <dbReference type="Proteomes" id="UP000182427"/>
    </source>
</evidence>
<evidence type="ECO:0000313" key="3">
    <source>
        <dbReference type="EMBL" id="SDF31878.1"/>
    </source>
</evidence>
<dbReference type="InterPro" id="IPR006311">
    <property type="entry name" value="TAT_signal"/>
</dbReference>
<accession>A0A1G7K3L4</accession>
<proteinExistence type="predicted"/>
<dbReference type="AlphaFoldDB" id="A0A1G7K3L4"/>
<feature type="signal peptide" evidence="1">
    <location>
        <begin position="1"/>
        <end position="26"/>
    </location>
</feature>
<sequence>MNRRNFIASAAAAAGMASMTSESLHAAASPAKAPTEFYQLRRYGLRNGPQPMLMQDYLQHALIPALNRMSIAKVGTFVLSIGPETPTYYALIPSTSSEQLLTLDLMLADDAEFAKAATAFWTAPATAPAFQRSEVRMLSAFAGFPKLVAPKPGKRMFQLRTYESPSMAAHMKKVEMFETAEIGIFQRTGLTPVFFAHDLTGERLPSLTYMLTFADVAELTDHWSVFGKDPQWKELSHKPGYTDPEIVSNITNLYLNPLPSSQI</sequence>